<protein>
    <recommendedName>
        <fullName evidence="3">Methyltransferase domain-containing protein</fullName>
    </recommendedName>
</protein>
<dbReference type="Proteomes" id="UP000182827">
    <property type="component" value="Unassembled WGS sequence"/>
</dbReference>
<dbReference type="SUPFAM" id="SSF53335">
    <property type="entry name" value="S-adenosyl-L-methionine-dependent methyltransferases"/>
    <property type="match status" value="1"/>
</dbReference>
<name>A0A1I6VI31_9GAMM</name>
<dbReference type="EMBL" id="FOZU01000026">
    <property type="protein sequence ID" value="SFT13307.1"/>
    <property type="molecule type" value="Genomic_DNA"/>
</dbReference>
<evidence type="ECO:0008006" key="3">
    <source>
        <dbReference type="Google" id="ProtNLM"/>
    </source>
</evidence>
<evidence type="ECO:0000313" key="1">
    <source>
        <dbReference type="EMBL" id="SFT13307.1"/>
    </source>
</evidence>
<organism evidence="1 2">
    <name type="scientific">Acinetobacter bohemicus</name>
    <dbReference type="NCBI Taxonomy" id="1435036"/>
    <lineage>
        <taxon>Bacteria</taxon>
        <taxon>Pseudomonadati</taxon>
        <taxon>Pseudomonadota</taxon>
        <taxon>Gammaproteobacteria</taxon>
        <taxon>Moraxellales</taxon>
        <taxon>Moraxellaceae</taxon>
        <taxon>Acinetobacter</taxon>
    </lineage>
</organism>
<dbReference type="Gene3D" id="3.40.50.150">
    <property type="entry name" value="Vaccinia Virus protein VP39"/>
    <property type="match status" value="1"/>
</dbReference>
<evidence type="ECO:0000313" key="2">
    <source>
        <dbReference type="Proteomes" id="UP000182827"/>
    </source>
</evidence>
<proteinExistence type="predicted"/>
<reference evidence="2" key="1">
    <citation type="submission" date="2016-10" db="EMBL/GenBank/DDBJ databases">
        <authorList>
            <person name="Varghese N."/>
            <person name="Submissions S."/>
        </authorList>
    </citation>
    <scope>NUCLEOTIDE SEQUENCE [LARGE SCALE GENOMIC DNA]</scope>
    <source>
        <strain evidence="2">ANC 5076</strain>
    </source>
</reference>
<dbReference type="RefSeq" id="WP_074947297.1">
    <property type="nucleotide sequence ID" value="NZ_FOZU01000026.1"/>
</dbReference>
<accession>A0A1I6VI31</accession>
<dbReference type="InterPro" id="IPR029063">
    <property type="entry name" value="SAM-dependent_MTases_sf"/>
</dbReference>
<gene>
    <name evidence="1" type="ORF">SAMN05444586_102624</name>
</gene>
<dbReference type="AlphaFoldDB" id="A0A1I6VI31"/>
<sequence>MNNLVINAVHHDLVINAINNKTLTASNLDFKLLRRLAGIDSNRKSELDWGRATILRQDLLNQYLYSYGLMVQRQWEFIIPETLKMLNTNNGGKVHIFDYGCGQGLASLLTLQYITGLLDKTEKITLIEPSKIALDRAKAILECKVPHAEVYVINKELDELKNNEIIIDKDKMNLHLFSNVLDINTFDYLEVFKKNLEYKGTHYFIAVSPDRNFQGGSPRLESLFNTLEKQQAEFAKHLKISHAEMNHFTDTNNMNHIYFYLKIEVN</sequence>
<keyword evidence="2" id="KW-1185">Reference proteome</keyword>